<dbReference type="InterPro" id="IPR014730">
    <property type="entry name" value="ETF_a/b_N"/>
</dbReference>
<evidence type="ECO:0000313" key="3">
    <source>
        <dbReference type="Proteomes" id="UP000075670"/>
    </source>
</evidence>
<evidence type="ECO:0000313" key="2">
    <source>
        <dbReference type="EMBL" id="KYH31686.1"/>
    </source>
</evidence>
<keyword evidence="3" id="KW-1185">Reference proteome</keyword>
<dbReference type="RefSeq" id="WP_084785583.1">
    <property type="nucleotide sequence ID" value="NZ_LTBC01000008.1"/>
</dbReference>
<accession>A0A151AVK9</accession>
<sequence>MRIAVLTREQIVPVGSPIFADDNRNLSDVNVTTFTDVSDLAAMRTAVSIKEQVPGTTISLYYLGKNIYTLRHIMAVGADEATMIQVDDDLDALTSAQMVTEALQKDKFNLILTGQHGAGGDGTGQAIANFIGLTLITAAVSIEPSFKDGKCIAVRTLGRGRRQKVVFNLPALVMCDRTMGTIKYSSLPEIIRAAKLQVKEFKPMVKRSSSERIKLQMPTPRPKKIFTPDSNLSSSDRIKQILSGGISKRATDRLEGPPKDVAKQLLSLLKREGFL</sequence>
<dbReference type="SMART" id="SM00893">
    <property type="entry name" value="ETF"/>
    <property type="match status" value="1"/>
</dbReference>
<protein>
    <submittedName>
        <fullName evidence="2">Electron transfer flavoprotein subunit beta</fullName>
    </submittedName>
</protein>
<dbReference type="SUPFAM" id="SSF52402">
    <property type="entry name" value="Adenine nucleotide alpha hydrolases-like"/>
    <property type="match status" value="1"/>
</dbReference>
<dbReference type="Gene3D" id="3.40.50.620">
    <property type="entry name" value="HUPs"/>
    <property type="match status" value="1"/>
</dbReference>
<proteinExistence type="predicted"/>
<dbReference type="GO" id="GO:0009055">
    <property type="term" value="F:electron transfer activity"/>
    <property type="evidence" value="ECO:0007669"/>
    <property type="project" value="InterPro"/>
</dbReference>
<dbReference type="InterPro" id="IPR014729">
    <property type="entry name" value="Rossmann-like_a/b/a_fold"/>
</dbReference>
<reference evidence="2 3" key="1">
    <citation type="submission" date="2016-02" db="EMBL/GenBank/DDBJ databases">
        <title>Genome sequence of Moorella mulderi DSM 14980.</title>
        <authorList>
            <person name="Poehlein A."/>
            <person name="Daniel R."/>
        </authorList>
    </citation>
    <scope>NUCLEOTIDE SEQUENCE [LARGE SCALE GENOMIC DNA]</scope>
    <source>
        <strain evidence="2 3">DSM 14980</strain>
    </source>
</reference>
<dbReference type="PANTHER" id="PTHR21294">
    <property type="entry name" value="ELECTRON TRANSFER FLAVOPROTEIN BETA-SUBUNIT"/>
    <property type="match status" value="1"/>
</dbReference>
<dbReference type="AlphaFoldDB" id="A0A151AVK9"/>
<dbReference type="EMBL" id="LTBC01000008">
    <property type="protein sequence ID" value="KYH31686.1"/>
    <property type="molecule type" value="Genomic_DNA"/>
</dbReference>
<dbReference type="OrthoDB" id="9804960at2"/>
<comment type="caution">
    <text evidence="2">The sequence shown here is derived from an EMBL/GenBank/DDBJ whole genome shotgun (WGS) entry which is preliminary data.</text>
</comment>
<dbReference type="Proteomes" id="UP000075670">
    <property type="component" value="Unassembled WGS sequence"/>
</dbReference>
<dbReference type="InterPro" id="IPR012255">
    <property type="entry name" value="ETF_b"/>
</dbReference>
<dbReference type="PATRIC" id="fig|1122241.3.peg.2177"/>
<evidence type="ECO:0000259" key="1">
    <source>
        <dbReference type="SMART" id="SM00893"/>
    </source>
</evidence>
<feature type="domain" description="Electron transfer flavoprotein alpha/beta-subunit N-terminal" evidence="1">
    <location>
        <begin position="23"/>
        <end position="200"/>
    </location>
</feature>
<name>A0A151AVK9_9FIRM</name>
<dbReference type="Pfam" id="PF01012">
    <property type="entry name" value="ETF"/>
    <property type="match status" value="1"/>
</dbReference>
<gene>
    <name evidence="2" type="primary">etfB</name>
    <name evidence="2" type="ORF">MOMUL_20490</name>
</gene>
<organism evidence="2 3">
    <name type="scientific">Moorella mulderi DSM 14980</name>
    <dbReference type="NCBI Taxonomy" id="1122241"/>
    <lineage>
        <taxon>Bacteria</taxon>
        <taxon>Bacillati</taxon>
        <taxon>Bacillota</taxon>
        <taxon>Clostridia</taxon>
        <taxon>Neomoorellales</taxon>
        <taxon>Neomoorellaceae</taxon>
        <taxon>Neomoorella</taxon>
    </lineage>
</organism>